<dbReference type="EMBL" id="JACIJI010000010">
    <property type="protein sequence ID" value="MBB5720213.1"/>
    <property type="molecule type" value="Genomic_DNA"/>
</dbReference>
<evidence type="ECO:0000313" key="1">
    <source>
        <dbReference type="EMBL" id="MBB5720213.1"/>
    </source>
</evidence>
<gene>
    <name evidence="1" type="ORF">FHR23_003176</name>
</gene>
<reference evidence="1 2" key="1">
    <citation type="submission" date="2020-08" db="EMBL/GenBank/DDBJ databases">
        <title>Genomic Encyclopedia of Type Strains, Phase IV (KMG-IV): sequencing the most valuable type-strain genomes for metagenomic binning, comparative biology and taxonomic classification.</title>
        <authorList>
            <person name="Goeker M."/>
        </authorList>
    </citation>
    <scope>NUCLEOTIDE SEQUENCE [LARGE SCALE GENOMIC DNA]</scope>
    <source>
        <strain evidence="1 2">DSM 27203</strain>
    </source>
</reference>
<sequence>MLAEELFRTFYLVFVQRRWFAGVPVFAALVPSGAVAQHLPPPIEHPVLGKFGVELHSGRYGGLSVPLISIGGAGDSALSRTYAPQNGVELVPQASFGVRSRSQVRDPQYVYRFYDYVTYWYPGGSMTFRRLSGSSDPYEAEFNTGATLTQSANGLVFTNKYGLKIENNKLIYPDGREVWGWASEVGVDPGNSPIPIMRNNFGFLLRTSGNITQAINLARDYCDSDTSHLCQNLEESRSASVAGSSQDEMILRNAAGETTSVDFTGITAFDGEPACVYNPTPGTPKCNGPSWTYYYPRRISGAAVKGTIEISYSRYGTPDSVSHDEILVSQIKTNDLTVNYINSYNPNGSWGGAAGHSVRIQSIVDGQPIQLAYSSSLGPMWPSASLNLHYVEDPLSRVTEFSQNDRGDISGVTYPEGNRVEYKFDTRYNVTYVIKHSKSGIEEDDLITQYIYPSSCSQSTQATCNLPQAVIDPKGYRTDFTYNSRGQVVTETGPASSTGAVRPVTTYTYTMRTAYVLDSSGNPVAAGSPISLLTRTSTCRTYVPCTNTGDEIRTDYDYGPSSGPNNLLLRGVGRRAADGTGQIRTLWTCYQYNYFGDRISETSASAGLNGCS</sequence>
<keyword evidence="2" id="KW-1185">Reference proteome</keyword>
<dbReference type="RefSeq" id="WP_184005855.1">
    <property type="nucleotide sequence ID" value="NZ_BAABIF010000027.1"/>
</dbReference>
<organism evidence="1 2">
    <name type="scientific">Stakelama sediminis</name>
    <dbReference type="NCBI Taxonomy" id="463200"/>
    <lineage>
        <taxon>Bacteria</taxon>
        <taxon>Pseudomonadati</taxon>
        <taxon>Pseudomonadota</taxon>
        <taxon>Alphaproteobacteria</taxon>
        <taxon>Sphingomonadales</taxon>
        <taxon>Sphingomonadaceae</taxon>
        <taxon>Stakelama</taxon>
    </lineage>
</organism>
<proteinExistence type="predicted"/>
<dbReference type="Gene3D" id="2.180.10.10">
    <property type="entry name" value="RHS repeat-associated core"/>
    <property type="match status" value="1"/>
</dbReference>
<accession>A0A840Z2V1</accession>
<evidence type="ECO:0000313" key="2">
    <source>
        <dbReference type="Proteomes" id="UP000554342"/>
    </source>
</evidence>
<dbReference type="AlphaFoldDB" id="A0A840Z2V1"/>
<comment type="caution">
    <text evidence="1">The sequence shown here is derived from an EMBL/GenBank/DDBJ whole genome shotgun (WGS) entry which is preliminary data.</text>
</comment>
<name>A0A840Z2V1_9SPHN</name>
<dbReference type="Proteomes" id="UP000554342">
    <property type="component" value="Unassembled WGS sequence"/>
</dbReference>
<protein>
    <submittedName>
        <fullName evidence="1">YD repeat-containing protein</fullName>
    </submittedName>
</protein>